<dbReference type="CDD" id="cd06558">
    <property type="entry name" value="crotonase-like"/>
    <property type="match status" value="1"/>
</dbReference>
<evidence type="ECO:0000256" key="5">
    <source>
        <dbReference type="ARBA" id="ARBA00022990"/>
    </source>
</evidence>
<comment type="similarity">
    <text evidence="3 9">Belongs to the enoyl-CoA hydratase/isomerase family.</text>
</comment>
<evidence type="ECO:0000256" key="7">
    <source>
        <dbReference type="ARBA" id="ARBA00023140"/>
    </source>
</evidence>
<dbReference type="GO" id="GO:0005777">
    <property type="term" value="C:peroxisome"/>
    <property type="evidence" value="ECO:0007669"/>
    <property type="project" value="UniProtKB-SubCell"/>
</dbReference>
<keyword evidence="5" id="KW-0007">Acetylation</keyword>
<evidence type="ECO:0000256" key="6">
    <source>
        <dbReference type="ARBA" id="ARBA00023098"/>
    </source>
</evidence>
<proteinExistence type="inferred from homology"/>
<dbReference type="Gene3D" id="3.90.226.10">
    <property type="entry name" value="2-enoyl-CoA Hydratase, Chain A, domain 1"/>
    <property type="match status" value="1"/>
</dbReference>
<dbReference type="OrthoDB" id="14970at2759"/>
<evidence type="ECO:0000313" key="10">
    <source>
        <dbReference type="EMBL" id="KAF9968567.1"/>
    </source>
</evidence>
<reference evidence="10" key="1">
    <citation type="journal article" date="2020" name="Fungal Divers.">
        <title>Resolving the Mortierellaceae phylogeny through synthesis of multi-gene phylogenetics and phylogenomics.</title>
        <authorList>
            <person name="Vandepol N."/>
            <person name="Liber J."/>
            <person name="Desiro A."/>
            <person name="Na H."/>
            <person name="Kennedy M."/>
            <person name="Barry K."/>
            <person name="Grigoriev I.V."/>
            <person name="Miller A.N."/>
            <person name="O'Donnell K."/>
            <person name="Stajich J.E."/>
            <person name="Bonito G."/>
        </authorList>
    </citation>
    <scope>NUCLEOTIDE SEQUENCE</scope>
    <source>
        <strain evidence="10">CK1249</strain>
    </source>
</reference>
<comment type="subcellular location">
    <subcellularLocation>
        <location evidence="1">Peroxisome</location>
    </subcellularLocation>
</comment>
<dbReference type="PROSITE" id="PS00166">
    <property type="entry name" value="ENOYL_COA_HYDRATASE"/>
    <property type="match status" value="1"/>
</dbReference>
<dbReference type="Proteomes" id="UP000738359">
    <property type="component" value="Unassembled WGS sequence"/>
</dbReference>
<sequence>MPLEYNFETIKVSFPAPFVAHVELNRPKKLNAINDPMWNDIGAVFNTLRDDEDVRAIVLSGSGRCFTSGLDLFSLNLPIVEDDPSRTAFKIRPYIRKLQASLTAIELCDKAVVAAIHGPCIGGGIDITTACDIRYASKDAYFSVKEVDIGLAADVGTLQRLPKVVGNISWVRELCLTGRNFDAAEALEYGFISKLLPDPAKVLSEAIATATTIAEKSPVAAIGTKHMLNYSRDHTVQEGLDYMAAWNMVMLTTPDLPAAAAASMQKTKAVFAKL</sequence>
<evidence type="ECO:0000256" key="2">
    <source>
        <dbReference type="ARBA" id="ARBA00005005"/>
    </source>
</evidence>
<dbReference type="InterPro" id="IPR018376">
    <property type="entry name" value="Enoyl-CoA_hyd/isom_CS"/>
</dbReference>
<dbReference type="InterPro" id="IPR014748">
    <property type="entry name" value="Enoyl-CoA_hydra_C"/>
</dbReference>
<dbReference type="PANTHER" id="PTHR43149:SF1">
    <property type="entry name" value="DELTA(3,5)-DELTA(2,4)-DIENOYL-COA ISOMERASE, MITOCHONDRIAL"/>
    <property type="match status" value="1"/>
</dbReference>
<evidence type="ECO:0000256" key="1">
    <source>
        <dbReference type="ARBA" id="ARBA00004275"/>
    </source>
</evidence>
<accession>A0A9P6JEV6</accession>
<dbReference type="PANTHER" id="PTHR43149">
    <property type="entry name" value="ENOYL-COA HYDRATASE"/>
    <property type="match status" value="1"/>
</dbReference>
<evidence type="ECO:0000256" key="4">
    <source>
        <dbReference type="ARBA" id="ARBA00022832"/>
    </source>
</evidence>
<evidence type="ECO:0000256" key="8">
    <source>
        <dbReference type="ARBA" id="ARBA00023235"/>
    </source>
</evidence>
<comment type="pathway">
    <text evidence="2">Lipid metabolism; fatty acid beta-oxidation.</text>
</comment>
<evidence type="ECO:0000256" key="3">
    <source>
        <dbReference type="ARBA" id="ARBA00005254"/>
    </source>
</evidence>
<organism evidence="10 11">
    <name type="scientific">Mortierella alpina</name>
    <name type="common">Oleaginous fungus</name>
    <name type="synonym">Mortierella renispora</name>
    <dbReference type="NCBI Taxonomy" id="64518"/>
    <lineage>
        <taxon>Eukaryota</taxon>
        <taxon>Fungi</taxon>
        <taxon>Fungi incertae sedis</taxon>
        <taxon>Mucoromycota</taxon>
        <taxon>Mortierellomycotina</taxon>
        <taxon>Mortierellomycetes</taxon>
        <taxon>Mortierellales</taxon>
        <taxon>Mortierellaceae</taxon>
        <taxon>Mortierella</taxon>
    </lineage>
</organism>
<dbReference type="GO" id="GO:0051750">
    <property type="term" value="F:delta(3,5)-delta(2,4)-dienoyl-CoA isomerase activity"/>
    <property type="evidence" value="ECO:0007669"/>
    <property type="project" value="TreeGrafter"/>
</dbReference>
<dbReference type="AlphaFoldDB" id="A0A9P6JEV6"/>
<dbReference type="GO" id="GO:0005739">
    <property type="term" value="C:mitochondrion"/>
    <property type="evidence" value="ECO:0007669"/>
    <property type="project" value="TreeGrafter"/>
</dbReference>
<dbReference type="InterPro" id="IPR045002">
    <property type="entry name" value="Ech1-like"/>
</dbReference>
<keyword evidence="7" id="KW-0576">Peroxisome</keyword>
<dbReference type="InterPro" id="IPR029045">
    <property type="entry name" value="ClpP/crotonase-like_dom_sf"/>
</dbReference>
<dbReference type="EMBL" id="JAAAHY010000016">
    <property type="protein sequence ID" value="KAF9968567.1"/>
    <property type="molecule type" value="Genomic_DNA"/>
</dbReference>
<dbReference type="Gene3D" id="1.10.12.10">
    <property type="entry name" value="Lyase 2-enoyl-coa Hydratase, Chain A, domain 2"/>
    <property type="match status" value="1"/>
</dbReference>
<dbReference type="SUPFAM" id="SSF52096">
    <property type="entry name" value="ClpP/crotonase"/>
    <property type="match status" value="1"/>
</dbReference>
<name>A0A9P6JEV6_MORAP</name>
<evidence type="ECO:0000313" key="11">
    <source>
        <dbReference type="Proteomes" id="UP000738359"/>
    </source>
</evidence>
<dbReference type="FunFam" id="1.10.12.10:FF:000004">
    <property type="entry name" value="Delta3,5-delta2,4-dienoyl-CoA isomerase"/>
    <property type="match status" value="1"/>
</dbReference>
<comment type="caution">
    <text evidence="10">The sequence shown here is derived from an EMBL/GenBank/DDBJ whole genome shotgun (WGS) entry which is preliminary data.</text>
</comment>
<dbReference type="Pfam" id="PF00378">
    <property type="entry name" value="ECH_1"/>
    <property type="match status" value="1"/>
</dbReference>
<evidence type="ECO:0000256" key="9">
    <source>
        <dbReference type="RuleBase" id="RU003707"/>
    </source>
</evidence>
<dbReference type="FunFam" id="3.90.226.10:FF:000024">
    <property type="entry name" value="Delta3,5-delta2,4-dienoyl-CoA isomerase"/>
    <property type="match status" value="1"/>
</dbReference>
<dbReference type="GO" id="GO:0006631">
    <property type="term" value="P:fatty acid metabolic process"/>
    <property type="evidence" value="ECO:0007669"/>
    <property type="project" value="UniProtKB-KW"/>
</dbReference>
<dbReference type="NCBIfam" id="NF004794">
    <property type="entry name" value="PRK06142.1"/>
    <property type="match status" value="1"/>
</dbReference>
<keyword evidence="8" id="KW-0413">Isomerase</keyword>
<gene>
    <name evidence="10" type="primary">ECH1</name>
    <name evidence="10" type="ORF">BGZ70_002471</name>
</gene>
<dbReference type="InterPro" id="IPR001753">
    <property type="entry name" value="Enoyl-CoA_hydra/iso"/>
</dbReference>
<protein>
    <submittedName>
        <fullName evidence="10">Enoyl CoA hydratase</fullName>
    </submittedName>
</protein>
<keyword evidence="6" id="KW-0443">Lipid metabolism</keyword>
<keyword evidence="4" id="KW-0276">Fatty acid metabolism</keyword>
<keyword evidence="11" id="KW-1185">Reference proteome</keyword>